<feature type="transmembrane region" description="Helical" evidence="1">
    <location>
        <begin position="37"/>
        <end position="60"/>
    </location>
</feature>
<proteinExistence type="predicted"/>
<name>A0AB74TZ44_9LACT</name>
<sequence length="62" mass="7207">MIHMTKEKAEHYIACAVAQLIICLPLWFVSVHQNWKIIVTFLAVLSIVGLWIAIDAWLFLRK</sequence>
<dbReference type="RefSeq" id="WP_347299043.1">
    <property type="nucleotide sequence ID" value="NZ_CP142436.1"/>
</dbReference>
<keyword evidence="1" id="KW-0812">Transmembrane</keyword>
<evidence type="ECO:0000256" key="1">
    <source>
        <dbReference type="SAM" id="Phobius"/>
    </source>
</evidence>
<keyword evidence="1" id="KW-0472">Membrane</keyword>
<dbReference type="EMBL" id="CP142436">
    <property type="protein sequence ID" value="XBC50942.1"/>
    <property type="molecule type" value="Genomic_DNA"/>
</dbReference>
<dbReference type="AlphaFoldDB" id="A0AB74TZ44"/>
<gene>
    <name evidence="2" type="ORF">VUQ07_06790</name>
</gene>
<evidence type="ECO:0000313" key="2">
    <source>
        <dbReference type="EMBL" id="XBC50942.1"/>
    </source>
</evidence>
<reference evidence="2" key="1">
    <citation type="submission" date="2023-12" db="EMBL/GenBank/DDBJ databases">
        <title>Dolosigranulum savutii sp. nov. isolated from human upper respiratory samples collected in Botswana.</title>
        <authorList>
            <person name="Kelly M.S."/>
        </authorList>
    </citation>
    <scope>NUCLEOTIDE SEQUENCE</scope>
    <source>
        <strain evidence="2">MSK211</strain>
    </source>
</reference>
<organism evidence="2">
    <name type="scientific">Dolosigranulum savutiense</name>
    <dbReference type="NCBI Taxonomy" id="3110288"/>
    <lineage>
        <taxon>Bacteria</taxon>
        <taxon>Bacillati</taxon>
        <taxon>Bacillota</taxon>
        <taxon>Bacilli</taxon>
        <taxon>Lactobacillales</taxon>
        <taxon>Carnobacteriaceae</taxon>
        <taxon>Dolosigranulum</taxon>
    </lineage>
</organism>
<accession>A0AB74TZ44</accession>
<keyword evidence="1" id="KW-1133">Transmembrane helix</keyword>
<protein>
    <submittedName>
        <fullName evidence="2">Uncharacterized protein</fullName>
    </submittedName>
</protein>
<feature type="transmembrane region" description="Helical" evidence="1">
    <location>
        <begin position="12"/>
        <end position="31"/>
    </location>
</feature>